<dbReference type="AlphaFoldDB" id="A0A497ENK5"/>
<dbReference type="EMBL" id="QMQX01000243">
    <property type="protein sequence ID" value="RLE48642.1"/>
    <property type="molecule type" value="Genomic_DNA"/>
</dbReference>
<comment type="caution">
    <text evidence="1">The sequence shown here is derived from an EMBL/GenBank/DDBJ whole genome shotgun (WGS) entry which is preliminary data.</text>
</comment>
<name>A0A497ENK5_9CREN</name>
<dbReference type="InterPro" id="IPR007497">
    <property type="entry name" value="SIMPL/DUF541"/>
</dbReference>
<dbReference type="GO" id="GO:0006974">
    <property type="term" value="P:DNA damage response"/>
    <property type="evidence" value="ECO:0007669"/>
    <property type="project" value="TreeGrafter"/>
</dbReference>
<dbReference type="Pfam" id="PF04402">
    <property type="entry name" value="SIMPL"/>
    <property type="match status" value="1"/>
</dbReference>
<organism evidence="1 2">
    <name type="scientific">Thermoproteota archaeon</name>
    <dbReference type="NCBI Taxonomy" id="2056631"/>
    <lineage>
        <taxon>Archaea</taxon>
        <taxon>Thermoproteota</taxon>
    </lineage>
</organism>
<dbReference type="PANTHER" id="PTHR34387:SF2">
    <property type="entry name" value="SLR1258 PROTEIN"/>
    <property type="match status" value="1"/>
</dbReference>
<evidence type="ECO:0008006" key="3">
    <source>
        <dbReference type="Google" id="ProtNLM"/>
    </source>
</evidence>
<dbReference type="InterPro" id="IPR052022">
    <property type="entry name" value="26kDa_periplasmic_antigen"/>
</dbReference>
<evidence type="ECO:0000313" key="1">
    <source>
        <dbReference type="EMBL" id="RLE48642.1"/>
    </source>
</evidence>
<proteinExistence type="predicted"/>
<gene>
    <name evidence="1" type="ORF">DRJ33_08845</name>
</gene>
<protein>
    <recommendedName>
        <fullName evidence="3">DUF541 domain-containing protein</fullName>
    </recommendedName>
</protein>
<dbReference type="PANTHER" id="PTHR34387">
    <property type="entry name" value="SLR1258 PROTEIN"/>
    <property type="match status" value="1"/>
</dbReference>
<evidence type="ECO:0000313" key="2">
    <source>
        <dbReference type="Proteomes" id="UP000272051"/>
    </source>
</evidence>
<reference evidence="1 2" key="1">
    <citation type="submission" date="2018-06" db="EMBL/GenBank/DDBJ databases">
        <title>Extensive metabolic versatility and redundancy in microbially diverse, dynamic hydrothermal sediments.</title>
        <authorList>
            <person name="Dombrowski N."/>
            <person name="Teske A."/>
            <person name="Baker B.J."/>
        </authorList>
    </citation>
    <scope>NUCLEOTIDE SEQUENCE [LARGE SCALE GENOMIC DNA]</scope>
    <source>
        <strain evidence="1">B34_G17</strain>
    </source>
</reference>
<feature type="non-terminal residue" evidence="1">
    <location>
        <position position="179"/>
    </location>
</feature>
<dbReference type="Proteomes" id="UP000272051">
    <property type="component" value="Unassembled WGS sequence"/>
</dbReference>
<accession>A0A497ENK5</accession>
<sequence length="179" mass="18415">MGFTEKAFSRILFAVVALLLISVALSIASLAVALQIQGAFGGAQLSPSAKLGLAQASQSALQSKTITVSGEGEASAPPEVAVVKLGVETFCESASEAQKMNFEATSSVIAALEQAGVAEDKIETISFSLTPVYEYETRYGGTSESVLVGYKCTNNVKVTLENISMVGDVIDVAIAAGAN</sequence>
<dbReference type="Gene3D" id="3.30.70.2970">
    <property type="entry name" value="Protein of unknown function (DUF541), domain 2"/>
    <property type="match status" value="1"/>
</dbReference>